<proteinExistence type="predicted"/>
<dbReference type="RefSeq" id="WP_354509334.1">
    <property type="nucleotide sequence ID" value="NZ_JBEPMO010000010.1"/>
</dbReference>
<keyword evidence="1" id="KW-0472">Membrane</keyword>
<keyword evidence="1" id="KW-0812">Transmembrane</keyword>
<protein>
    <submittedName>
        <fullName evidence="2">Uncharacterized protein</fullName>
    </submittedName>
</protein>
<sequence length="138" mass="16504">MEERKKHKTKWKTFYWMMVLAIFVALIFLVRFVLNSSKIFVDQSTVIHPYYIEWPYERDGSLRINEPYFLKSTAALIKEEVTHVLMDSAAIDSFFNESEDSRILRDIKEPFLIWKDANNDTIHVVKNNVHMKFKLDNN</sequence>
<organism evidence="2 3">
    <name type="scientific">Moheibacter stercoris</name>
    <dbReference type="NCBI Taxonomy" id="1628251"/>
    <lineage>
        <taxon>Bacteria</taxon>
        <taxon>Pseudomonadati</taxon>
        <taxon>Bacteroidota</taxon>
        <taxon>Flavobacteriia</taxon>
        <taxon>Flavobacteriales</taxon>
        <taxon>Weeksellaceae</taxon>
        <taxon>Moheibacter</taxon>
    </lineage>
</organism>
<dbReference type="Proteomes" id="UP001549146">
    <property type="component" value="Unassembled WGS sequence"/>
</dbReference>
<dbReference type="EMBL" id="JBEPMO010000010">
    <property type="protein sequence ID" value="MET3732270.1"/>
    <property type="molecule type" value="Genomic_DNA"/>
</dbReference>
<accession>A0ABV2LUN3</accession>
<evidence type="ECO:0000256" key="1">
    <source>
        <dbReference type="SAM" id="Phobius"/>
    </source>
</evidence>
<feature type="transmembrane region" description="Helical" evidence="1">
    <location>
        <begin position="14"/>
        <end position="34"/>
    </location>
</feature>
<comment type="caution">
    <text evidence="2">The sequence shown here is derived from an EMBL/GenBank/DDBJ whole genome shotgun (WGS) entry which is preliminary data.</text>
</comment>
<gene>
    <name evidence="2" type="ORF">ABID46_001859</name>
</gene>
<keyword evidence="1" id="KW-1133">Transmembrane helix</keyword>
<reference evidence="2 3" key="1">
    <citation type="submission" date="2024-06" db="EMBL/GenBank/DDBJ databases">
        <title>Genomic Encyclopedia of Type Strains, Phase IV (KMG-IV): sequencing the most valuable type-strain genomes for metagenomic binning, comparative biology and taxonomic classification.</title>
        <authorList>
            <person name="Goeker M."/>
        </authorList>
    </citation>
    <scope>NUCLEOTIDE SEQUENCE [LARGE SCALE GENOMIC DNA]</scope>
    <source>
        <strain evidence="2 3">DSM 29388</strain>
    </source>
</reference>
<keyword evidence="3" id="KW-1185">Reference proteome</keyword>
<evidence type="ECO:0000313" key="2">
    <source>
        <dbReference type="EMBL" id="MET3732270.1"/>
    </source>
</evidence>
<name>A0ABV2LUN3_9FLAO</name>
<evidence type="ECO:0000313" key="3">
    <source>
        <dbReference type="Proteomes" id="UP001549146"/>
    </source>
</evidence>